<comment type="caution">
    <text evidence="1">The sequence shown here is derived from an EMBL/GenBank/DDBJ whole genome shotgun (WGS) entry which is preliminary data.</text>
</comment>
<dbReference type="OMA" id="QTHRWET"/>
<dbReference type="AlphaFoldDB" id="A0A553PMC3"/>
<dbReference type="PANTHER" id="PTHR47331">
    <property type="entry name" value="PHD-TYPE DOMAIN-CONTAINING PROTEIN"/>
    <property type="match status" value="1"/>
</dbReference>
<evidence type="ECO:0000313" key="2">
    <source>
        <dbReference type="Proteomes" id="UP000318571"/>
    </source>
</evidence>
<reference evidence="1 2" key="1">
    <citation type="journal article" date="2018" name="Nat. Ecol. Evol.">
        <title>Genomic signatures of mitonuclear coevolution across populations of Tigriopus californicus.</title>
        <authorList>
            <person name="Barreto F.S."/>
            <person name="Watson E.T."/>
            <person name="Lima T.G."/>
            <person name="Willett C.S."/>
            <person name="Edmands S."/>
            <person name="Li W."/>
            <person name="Burton R.S."/>
        </authorList>
    </citation>
    <scope>NUCLEOTIDE SEQUENCE [LARGE SCALE GENOMIC DNA]</scope>
    <source>
        <strain evidence="1 2">San Diego</strain>
    </source>
</reference>
<name>A0A553PMC3_TIGCA</name>
<gene>
    <name evidence="1" type="ORF">TCAL_08972</name>
</gene>
<protein>
    <submittedName>
        <fullName evidence="1">Uncharacterized protein</fullName>
    </submittedName>
</protein>
<accession>A0A553PMC3</accession>
<proteinExistence type="predicted"/>
<dbReference type="STRING" id="6832.A0A553PMC3"/>
<dbReference type="Proteomes" id="UP000318571">
    <property type="component" value="Chromosome 11"/>
</dbReference>
<feature type="non-terminal residue" evidence="1">
    <location>
        <position position="1"/>
    </location>
</feature>
<dbReference type="Pfam" id="PF05380">
    <property type="entry name" value="Peptidase_A17"/>
    <property type="match status" value="1"/>
</dbReference>
<feature type="non-terminal residue" evidence="1">
    <location>
        <position position="240"/>
    </location>
</feature>
<dbReference type="InterPro" id="IPR008042">
    <property type="entry name" value="Retrotrans_Pao"/>
</dbReference>
<dbReference type="EMBL" id="VCGU01000003">
    <property type="protein sequence ID" value="TRY78841.1"/>
    <property type="molecule type" value="Genomic_DNA"/>
</dbReference>
<keyword evidence="2" id="KW-1185">Reference proteome</keyword>
<evidence type="ECO:0000313" key="1">
    <source>
        <dbReference type="EMBL" id="TRY78841.1"/>
    </source>
</evidence>
<dbReference type="PANTHER" id="PTHR47331:SF6">
    <property type="entry name" value="DOUBLECORTIN DOMAIN-CONTAINING PROTEIN"/>
    <property type="match status" value="1"/>
</dbReference>
<sequence length="240" mass="27509">LLQRQIITTKDSLPDDLKPLRWDNPLPEGFRREWDEWKRSLNQLYLIKVPRPLRDMSLPCHSSQEFFVFADSSQDVIGVVAYIKSSKGGRISTSFLRGDSKLCNALRVSQLLTEILSDLYDDFQDIYLYSDSFVVLGYLRNRGVELILNVSKTSYWRYVPTDKNPTDVATRACRPEDLLKPIWLNGPSFLTSAVLPSFEAQPLTLDNLPEFEVLELTTLKNITNCTQITSSLSDFVKRHG</sequence>
<organism evidence="1 2">
    <name type="scientific">Tigriopus californicus</name>
    <name type="common">Marine copepod</name>
    <dbReference type="NCBI Taxonomy" id="6832"/>
    <lineage>
        <taxon>Eukaryota</taxon>
        <taxon>Metazoa</taxon>
        <taxon>Ecdysozoa</taxon>
        <taxon>Arthropoda</taxon>
        <taxon>Crustacea</taxon>
        <taxon>Multicrustacea</taxon>
        <taxon>Hexanauplia</taxon>
        <taxon>Copepoda</taxon>
        <taxon>Harpacticoida</taxon>
        <taxon>Harpacticidae</taxon>
        <taxon>Tigriopus</taxon>
    </lineage>
</organism>